<dbReference type="GO" id="GO:0016301">
    <property type="term" value="F:kinase activity"/>
    <property type="evidence" value="ECO:0007669"/>
    <property type="project" value="UniProtKB-KW"/>
</dbReference>
<evidence type="ECO:0000313" key="6">
    <source>
        <dbReference type="Proteomes" id="UP000504633"/>
    </source>
</evidence>
<dbReference type="InterPro" id="IPR035940">
    <property type="entry name" value="CAP_sf"/>
</dbReference>
<keyword evidence="6" id="KW-1185">Reference proteome</keyword>
<dbReference type="Gene3D" id="3.40.33.10">
    <property type="entry name" value="CAP"/>
    <property type="match status" value="1"/>
</dbReference>
<keyword evidence="2" id="KW-0964">Secreted</keyword>
<evidence type="ECO:0000256" key="2">
    <source>
        <dbReference type="ARBA" id="ARBA00022525"/>
    </source>
</evidence>
<evidence type="ECO:0000259" key="5">
    <source>
        <dbReference type="SMART" id="SM00198"/>
    </source>
</evidence>
<feature type="compositionally biased region" description="Polar residues" evidence="3">
    <location>
        <begin position="151"/>
        <end position="170"/>
    </location>
</feature>
<feature type="region of interest" description="Disordered" evidence="3">
    <location>
        <begin position="141"/>
        <end position="181"/>
    </location>
</feature>
<comment type="subcellular location">
    <subcellularLocation>
        <location evidence="1">Secreted</location>
    </subcellularLocation>
</comment>
<sequence>MYLYSVSLSLILLNTFLHALGDEKIDITAQSQTNGAVDFDENSLNLNHTELAQTKNKYDSNNHISRRAKSYLNITVPFLGQLSGSLDFTSNTAQNANDQTSNVGASGNDLRKNSLLYIPKINISNNGQYIMNGQTSNGGFGPNGHIPINGNYENNGPTSSSGQYLPNGQTSNSGSSGYGLNSNGGYGLPSVTGKYDINGQPSNSGANGNGQILNGGRYIIDSLASNSGFSSNGQISNGGFSGYGLNSYGGLIGNGLTSVNGKYDINSQTKGTDQISNGREYVIHSQTSNGGSSGYNLISDGGLIGNGLTSVNGKYDINGQTKGTGQISNVREYVIHSQTSNGGQQVNGQYVINSQTSNSGQQVNGQYVINSQTSNSGYNSNGQIANSGGYIIDSLTSNSGSSSNGLIPNGGFTGNGLTWVNGKYDIDGQTSNTGKYVSGQYVINGQTSNSGQNGNGQPNVQNGLNIAGLGGVSGKLGLHIQNILGQGINTLKFNVGEYAKRWLQNCPEKIWARGCFKSSRPYLVNIDEILRNQILYISNFLRDTVAAGTLNSGRKGMATMKWSPELVSLAENNVMQCEVKHDGCAASGYRVTGQNVALTTYSGTYSGQSDKQLVNGTLQSWWNEYQLYKGQAMSSDHPNQDAQLTAMLKAKSDTVGCAAARYFEDQSNQFLMTCVYATASPPDLKSRIGEASPGCTTGYNPLFTNLCSLAEQYYS</sequence>
<dbReference type="CDD" id="cd05380">
    <property type="entry name" value="CAP_euk"/>
    <property type="match status" value="1"/>
</dbReference>
<feature type="domain" description="SCP" evidence="5">
    <location>
        <begin position="531"/>
        <end position="682"/>
    </location>
</feature>
<keyword evidence="4" id="KW-0732">Signal</keyword>
<feature type="chain" id="PRO_5026804145" evidence="4">
    <location>
        <begin position="22"/>
        <end position="715"/>
    </location>
</feature>
<dbReference type="GeneID" id="111604526"/>
<dbReference type="SUPFAM" id="SSF55797">
    <property type="entry name" value="PR-1-like"/>
    <property type="match status" value="1"/>
</dbReference>
<dbReference type="Proteomes" id="UP000504633">
    <property type="component" value="Unplaced"/>
</dbReference>
<protein>
    <submittedName>
        <fullName evidence="7">Probable serine/threonine-protein kinase clkA</fullName>
    </submittedName>
</protein>
<reference evidence="7" key="1">
    <citation type="submission" date="2025-08" db="UniProtKB">
        <authorList>
            <consortium name="RefSeq"/>
        </authorList>
    </citation>
    <scope>IDENTIFICATION</scope>
    <source>
        <strain evidence="7">15085-1641.00</strain>
        <tissue evidence="7">Whole body</tissue>
    </source>
</reference>
<accession>A0A6J2SZF3</accession>
<evidence type="ECO:0000313" key="7">
    <source>
        <dbReference type="RefSeq" id="XP_030081587.1"/>
    </source>
</evidence>
<proteinExistence type="predicted"/>
<feature type="signal peptide" evidence="4">
    <location>
        <begin position="1"/>
        <end position="21"/>
    </location>
</feature>
<organism evidence="6 7">
    <name type="scientific">Drosophila hydei</name>
    <name type="common">Fruit fly</name>
    <dbReference type="NCBI Taxonomy" id="7224"/>
    <lineage>
        <taxon>Eukaryota</taxon>
        <taxon>Metazoa</taxon>
        <taxon>Ecdysozoa</taxon>
        <taxon>Arthropoda</taxon>
        <taxon>Hexapoda</taxon>
        <taxon>Insecta</taxon>
        <taxon>Pterygota</taxon>
        <taxon>Neoptera</taxon>
        <taxon>Endopterygota</taxon>
        <taxon>Diptera</taxon>
        <taxon>Brachycera</taxon>
        <taxon>Muscomorpha</taxon>
        <taxon>Ephydroidea</taxon>
        <taxon>Drosophilidae</taxon>
        <taxon>Drosophila</taxon>
    </lineage>
</organism>
<dbReference type="Pfam" id="PF00188">
    <property type="entry name" value="CAP"/>
    <property type="match status" value="1"/>
</dbReference>
<dbReference type="InterPro" id="IPR014044">
    <property type="entry name" value="CAP_dom"/>
</dbReference>
<name>A0A6J2SZF3_DROHY</name>
<keyword evidence="7" id="KW-0808">Transferase</keyword>
<dbReference type="RefSeq" id="XP_030081587.1">
    <property type="nucleotide sequence ID" value="XM_030225727.1"/>
</dbReference>
<gene>
    <name evidence="7" type="primary">LOC111604526</name>
</gene>
<dbReference type="AlphaFoldDB" id="A0A6J2SZF3"/>
<dbReference type="GO" id="GO:0005576">
    <property type="term" value="C:extracellular region"/>
    <property type="evidence" value="ECO:0007669"/>
    <property type="project" value="UniProtKB-SubCell"/>
</dbReference>
<evidence type="ECO:0000256" key="4">
    <source>
        <dbReference type="SAM" id="SignalP"/>
    </source>
</evidence>
<evidence type="ECO:0000256" key="1">
    <source>
        <dbReference type="ARBA" id="ARBA00004613"/>
    </source>
</evidence>
<keyword evidence="7" id="KW-0418">Kinase</keyword>
<dbReference type="KEGG" id="dhe:111604526"/>
<evidence type="ECO:0000256" key="3">
    <source>
        <dbReference type="SAM" id="MobiDB-lite"/>
    </source>
</evidence>
<dbReference type="SMART" id="SM00198">
    <property type="entry name" value="SCP"/>
    <property type="match status" value="1"/>
</dbReference>
<feature type="compositionally biased region" description="Low complexity" evidence="3">
    <location>
        <begin position="171"/>
        <end position="181"/>
    </location>
</feature>